<dbReference type="EMBL" id="MU863880">
    <property type="protein sequence ID" value="KAK4204827.1"/>
    <property type="molecule type" value="Genomic_DNA"/>
</dbReference>
<keyword evidence="1" id="KW-1133">Transmembrane helix</keyword>
<reference evidence="2" key="1">
    <citation type="journal article" date="2023" name="Mol. Phylogenet. Evol.">
        <title>Genome-scale phylogeny and comparative genomics of the fungal order Sordariales.</title>
        <authorList>
            <person name="Hensen N."/>
            <person name="Bonometti L."/>
            <person name="Westerberg I."/>
            <person name="Brannstrom I.O."/>
            <person name="Guillou S."/>
            <person name="Cros-Aarteil S."/>
            <person name="Calhoun S."/>
            <person name="Haridas S."/>
            <person name="Kuo A."/>
            <person name="Mondo S."/>
            <person name="Pangilinan J."/>
            <person name="Riley R."/>
            <person name="LaButti K."/>
            <person name="Andreopoulos B."/>
            <person name="Lipzen A."/>
            <person name="Chen C."/>
            <person name="Yan M."/>
            <person name="Daum C."/>
            <person name="Ng V."/>
            <person name="Clum A."/>
            <person name="Steindorff A."/>
            <person name="Ohm R.A."/>
            <person name="Martin F."/>
            <person name="Silar P."/>
            <person name="Natvig D.O."/>
            <person name="Lalanne C."/>
            <person name="Gautier V."/>
            <person name="Ament-Velasquez S.L."/>
            <person name="Kruys A."/>
            <person name="Hutchinson M.I."/>
            <person name="Powell A.J."/>
            <person name="Barry K."/>
            <person name="Miller A.N."/>
            <person name="Grigoriev I.V."/>
            <person name="Debuchy R."/>
            <person name="Gladieux P."/>
            <person name="Hiltunen Thoren M."/>
            <person name="Johannesson H."/>
        </authorList>
    </citation>
    <scope>NUCLEOTIDE SEQUENCE</scope>
    <source>
        <strain evidence="2">CBS 315.58</strain>
    </source>
</reference>
<proteinExistence type="predicted"/>
<name>A0AAN6XUI5_9PEZI</name>
<gene>
    <name evidence="2" type="ORF">QBC40DRAFT_336716</name>
</gene>
<comment type="caution">
    <text evidence="2">The sequence shown here is derived from an EMBL/GenBank/DDBJ whole genome shotgun (WGS) entry which is preliminary data.</text>
</comment>
<evidence type="ECO:0000256" key="1">
    <source>
        <dbReference type="SAM" id="Phobius"/>
    </source>
</evidence>
<keyword evidence="3" id="KW-1185">Reference proteome</keyword>
<keyword evidence="1" id="KW-0472">Membrane</keyword>
<protein>
    <submittedName>
        <fullName evidence="2">Uncharacterized protein</fullName>
    </submittedName>
</protein>
<dbReference type="AlphaFoldDB" id="A0AAN6XUI5"/>
<evidence type="ECO:0000313" key="2">
    <source>
        <dbReference type="EMBL" id="KAK4204827.1"/>
    </source>
</evidence>
<keyword evidence="1" id="KW-0812">Transmembrane</keyword>
<accession>A0AAN6XUI5</accession>
<feature type="transmembrane region" description="Helical" evidence="1">
    <location>
        <begin position="12"/>
        <end position="33"/>
    </location>
</feature>
<dbReference type="Proteomes" id="UP001303160">
    <property type="component" value="Unassembled WGS sequence"/>
</dbReference>
<evidence type="ECO:0000313" key="3">
    <source>
        <dbReference type="Proteomes" id="UP001303160"/>
    </source>
</evidence>
<sequence length="72" mass="8180">HDPLARHWPSRCLLYLCLSILKISLICHCVLSTVLFSLFIQVSLILCCPILCRVCLAQQTQCRHIRSTNAAE</sequence>
<reference evidence="2" key="2">
    <citation type="submission" date="2023-05" db="EMBL/GenBank/DDBJ databases">
        <authorList>
            <consortium name="Lawrence Berkeley National Laboratory"/>
            <person name="Steindorff A."/>
            <person name="Hensen N."/>
            <person name="Bonometti L."/>
            <person name="Westerberg I."/>
            <person name="Brannstrom I.O."/>
            <person name="Guillou S."/>
            <person name="Cros-Aarteil S."/>
            <person name="Calhoun S."/>
            <person name="Haridas S."/>
            <person name="Kuo A."/>
            <person name="Mondo S."/>
            <person name="Pangilinan J."/>
            <person name="Riley R."/>
            <person name="Labutti K."/>
            <person name="Andreopoulos B."/>
            <person name="Lipzen A."/>
            <person name="Chen C."/>
            <person name="Yanf M."/>
            <person name="Daum C."/>
            <person name="Ng V."/>
            <person name="Clum A."/>
            <person name="Ohm R."/>
            <person name="Martin F."/>
            <person name="Silar P."/>
            <person name="Natvig D."/>
            <person name="Lalanne C."/>
            <person name="Gautier V."/>
            <person name="Ament-Velasquez S.L."/>
            <person name="Kruys A."/>
            <person name="Hutchinson M.I."/>
            <person name="Powell A.J."/>
            <person name="Barry K."/>
            <person name="Miller A.N."/>
            <person name="Grigoriev I.V."/>
            <person name="Debuchy R."/>
            <person name="Gladieux P."/>
            <person name="Thoren M.H."/>
            <person name="Johannesson H."/>
        </authorList>
    </citation>
    <scope>NUCLEOTIDE SEQUENCE</scope>
    <source>
        <strain evidence="2">CBS 315.58</strain>
    </source>
</reference>
<feature type="non-terminal residue" evidence="2">
    <location>
        <position position="1"/>
    </location>
</feature>
<feature type="transmembrane region" description="Helical" evidence="1">
    <location>
        <begin position="39"/>
        <end position="56"/>
    </location>
</feature>
<organism evidence="2 3">
    <name type="scientific">Triangularia verruculosa</name>
    <dbReference type="NCBI Taxonomy" id="2587418"/>
    <lineage>
        <taxon>Eukaryota</taxon>
        <taxon>Fungi</taxon>
        <taxon>Dikarya</taxon>
        <taxon>Ascomycota</taxon>
        <taxon>Pezizomycotina</taxon>
        <taxon>Sordariomycetes</taxon>
        <taxon>Sordariomycetidae</taxon>
        <taxon>Sordariales</taxon>
        <taxon>Podosporaceae</taxon>
        <taxon>Triangularia</taxon>
    </lineage>
</organism>